<dbReference type="InterPro" id="IPR002298">
    <property type="entry name" value="DNA_polymerase_A"/>
</dbReference>
<dbReference type="EMBL" id="JAKIKP010000006">
    <property type="protein sequence ID" value="MCL1142957.1"/>
    <property type="molecule type" value="Genomic_DNA"/>
</dbReference>
<dbReference type="Gene3D" id="3.30.420.10">
    <property type="entry name" value="Ribonuclease H-like superfamily/Ribonuclease H"/>
    <property type="match status" value="1"/>
</dbReference>
<dbReference type="PANTHER" id="PTHR10133:SF27">
    <property type="entry name" value="DNA POLYMERASE NU"/>
    <property type="match status" value="1"/>
</dbReference>
<evidence type="ECO:0000313" key="8">
    <source>
        <dbReference type="Proteomes" id="UP001139333"/>
    </source>
</evidence>
<evidence type="ECO:0000256" key="4">
    <source>
        <dbReference type="ARBA" id="ARBA00022705"/>
    </source>
</evidence>
<gene>
    <name evidence="7" type="ORF">L2672_09655</name>
</gene>
<evidence type="ECO:0000256" key="3">
    <source>
        <dbReference type="ARBA" id="ARBA00012417"/>
    </source>
</evidence>
<dbReference type="InterPro" id="IPR001098">
    <property type="entry name" value="DNA-dir_DNA_pol_A_palm_dom"/>
</dbReference>
<evidence type="ECO:0000256" key="5">
    <source>
        <dbReference type="ARBA" id="ARBA00049244"/>
    </source>
</evidence>
<evidence type="ECO:0000259" key="6">
    <source>
        <dbReference type="SMART" id="SM00482"/>
    </source>
</evidence>
<comment type="catalytic activity">
    <reaction evidence="5">
        <text>DNA(n) + a 2'-deoxyribonucleoside 5'-triphosphate = DNA(n+1) + diphosphate</text>
        <dbReference type="Rhea" id="RHEA:22508"/>
        <dbReference type="Rhea" id="RHEA-COMP:17339"/>
        <dbReference type="Rhea" id="RHEA-COMP:17340"/>
        <dbReference type="ChEBI" id="CHEBI:33019"/>
        <dbReference type="ChEBI" id="CHEBI:61560"/>
        <dbReference type="ChEBI" id="CHEBI:173112"/>
        <dbReference type="EC" id="2.7.7.7"/>
    </reaction>
</comment>
<dbReference type="PANTHER" id="PTHR10133">
    <property type="entry name" value="DNA POLYMERASE I"/>
    <property type="match status" value="1"/>
</dbReference>
<dbReference type="AlphaFoldDB" id="A0A9X1ZNQ5"/>
<dbReference type="GO" id="GO:0003887">
    <property type="term" value="F:DNA-directed DNA polymerase activity"/>
    <property type="evidence" value="ECO:0007669"/>
    <property type="project" value="UniProtKB-EC"/>
</dbReference>
<reference evidence="7" key="1">
    <citation type="submission" date="2022-01" db="EMBL/GenBank/DDBJ databases">
        <title>Whole genome-based taxonomy of the Shewanellaceae.</title>
        <authorList>
            <person name="Martin-Rodriguez A.J."/>
        </authorList>
    </citation>
    <scope>NUCLEOTIDE SEQUENCE</scope>
    <source>
        <strain evidence="7">DSM 16422</strain>
    </source>
</reference>
<dbReference type="SMART" id="SM00482">
    <property type="entry name" value="POLAc"/>
    <property type="match status" value="1"/>
</dbReference>
<evidence type="ECO:0000256" key="1">
    <source>
        <dbReference type="ARBA" id="ARBA00007705"/>
    </source>
</evidence>
<dbReference type="Proteomes" id="UP001139333">
    <property type="component" value="Unassembled WGS sequence"/>
</dbReference>
<evidence type="ECO:0000313" key="7">
    <source>
        <dbReference type="EMBL" id="MCL1142957.1"/>
    </source>
</evidence>
<dbReference type="Gene3D" id="1.10.150.20">
    <property type="entry name" value="5' to 3' exonuclease, C-terminal subdomain"/>
    <property type="match status" value="1"/>
</dbReference>
<comment type="subunit">
    <text evidence="2">Single-chain monomer with multiple functions.</text>
</comment>
<accession>A0A9X1ZNQ5</accession>
<dbReference type="Pfam" id="PF00476">
    <property type="entry name" value="DNA_pol_A"/>
    <property type="match status" value="1"/>
</dbReference>
<dbReference type="GO" id="GO:0006302">
    <property type="term" value="P:double-strand break repair"/>
    <property type="evidence" value="ECO:0007669"/>
    <property type="project" value="TreeGrafter"/>
</dbReference>
<dbReference type="EC" id="2.7.7.7" evidence="3"/>
<name>A0A9X1ZNQ5_9GAMM</name>
<proteinExistence type="inferred from homology"/>
<dbReference type="InterPro" id="IPR043502">
    <property type="entry name" value="DNA/RNA_pol_sf"/>
</dbReference>
<comment type="similarity">
    <text evidence="1">Belongs to the DNA polymerase type-A family.</text>
</comment>
<feature type="domain" description="DNA-directed DNA polymerase family A palm" evidence="6">
    <location>
        <begin position="393"/>
        <end position="653"/>
    </location>
</feature>
<organism evidence="7 8">
    <name type="scientific">Shewanella gaetbuli</name>
    <dbReference type="NCBI Taxonomy" id="220752"/>
    <lineage>
        <taxon>Bacteria</taxon>
        <taxon>Pseudomonadati</taxon>
        <taxon>Pseudomonadota</taxon>
        <taxon>Gammaproteobacteria</taxon>
        <taxon>Alteromonadales</taxon>
        <taxon>Shewanellaceae</taxon>
        <taxon>Shewanella</taxon>
    </lineage>
</organism>
<evidence type="ECO:0000256" key="2">
    <source>
        <dbReference type="ARBA" id="ARBA00011541"/>
    </source>
</evidence>
<protein>
    <recommendedName>
        <fullName evidence="3">DNA-directed DNA polymerase</fullName>
        <ecNumber evidence="3">2.7.7.7</ecNumber>
    </recommendedName>
</protein>
<sequence length="689" mass="77875">MDITQYQAVIEQVKRTFKLDVILFLDFETFYQTRKNASGKAMSLTKMTYAEYIFDPRFHVTGLGVAEDMGEIRYMHKPDDVSAWVDDIRARQTAGERIGICAHNTPFDGAVSFWHLGLRFDAYFDTKALRTLLKPTASSSLKTCALEQWPDDESLHKGGEELVSVDGVPYEYITAEQHENLAKYCKQDTNLMRRLFAIYVQRVQELMGSQCLHNELFAIHITVRGHVEPQFCINDDLLNEVVEDETVNKSEAVVEAIEYLKGVIGEKANNLDAKSFSSNEQYATVLTMLGIKVPMKISPTTAQLTPALGKDDPKYVKMMIEHSQHEKVYKARRLIKSTIALSRAQRMLDVADKFRTAGFPDACMPFFLNYYGADQTGRWSGGQKLNQQNNTRGGKHRLSMEAPPIHVISVCDLSNIELRVNLWFSGQTDLLEEFACNPDFDLYSSMAASIFNKPINKKENPDERQMGKAASLGLGFGMGWFGFQEYLASGPLGMEPMFVDDAFAKKVKNSYESKHPAIVAMWHYVQSVVIPTLINGGEVYFGANNLFKAEKDKITLPSGRILHYPNARYEVKEDARGLSTRVLFDSSKRNRWGKPVPKNMWFGLIVENIVQATARDILLDQKVRIEEMLQRTEQGWVMGSVHDEVLSAVRESIADDAHASIEEIMSTPPRWAVGIPLANEGGWAKEYSK</sequence>
<keyword evidence="8" id="KW-1185">Reference proteome</keyword>
<dbReference type="GO" id="GO:0006261">
    <property type="term" value="P:DNA-templated DNA replication"/>
    <property type="evidence" value="ECO:0007669"/>
    <property type="project" value="InterPro"/>
</dbReference>
<keyword evidence="4" id="KW-0235">DNA replication</keyword>
<dbReference type="RefSeq" id="WP_248995643.1">
    <property type="nucleotide sequence ID" value="NZ_JAKIKP010000006.1"/>
</dbReference>
<comment type="caution">
    <text evidence="7">The sequence shown here is derived from an EMBL/GenBank/DDBJ whole genome shotgun (WGS) entry which is preliminary data.</text>
</comment>
<dbReference type="GO" id="GO:0003677">
    <property type="term" value="F:DNA binding"/>
    <property type="evidence" value="ECO:0007669"/>
    <property type="project" value="InterPro"/>
</dbReference>
<dbReference type="InterPro" id="IPR036397">
    <property type="entry name" value="RNaseH_sf"/>
</dbReference>
<dbReference type="SUPFAM" id="SSF56672">
    <property type="entry name" value="DNA/RNA polymerases"/>
    <property type="match status" value="1"/>
</dbReference>